<keyword evidence="9" id="KW-1185">Reference proteome</keyword>
<dbReference type="PANTHER" id="PTHR13234">
    <property type="entry name" value="GAMMA-INTERFERON INDUCIBLE LYSOSOMAL THIOL REDUCTASE GILT"/>
    <property type="match status" value="1"/>
</dbReference>
<dbReference type="GO" id="GO:0016671">
    <property type="term" value="F:oxidoreductase activity, acting on a sulfur group of donors, disulfide as acceptor"/>
    <property type="evidence" value="ECO:0007669"/>
    <property type="project" value="InterPro"/>
</dbReference>
<evidence type="ECO:0000256" key="1">
    <source>
        <dbReference type="ARBA" id="ARBA00004613"/>
    </source>
</evidence>
<evidence type="ECO:0000256" key="4">
    <source>
        <dbReference type="ARBA" id="ARBA00022729"/>
    </source>
</evidence>
<keyword evidence="3" id="KW-0964">Secreted</keyword>
<organism evidence="8 9">
    <name type="scientific">Apolygus lucorum</name>
    <name type="common">Small green plant bug</name>
    <name type="synonym">Lygocoris lucorum</name>
    <dbReference type="NCBI Taxonomy" id="248454"/>
    <lineage>
        <taxon>Eukaryota</taxon>
        <taxon>Metazoa</taxon>
        <taxon>Ecdysozoa</taxon>
        <taxon>Arthropoda</taxon>
        <taxon>Hexapoda</taxon>
        <taxon>Insecta</taxon>
        <taxon>Pterygota</taxon>
        <taxon>Neoptera</taxon>
        <taxon>Paraneoptera</taxon>
        <taxon>Hemiptera</taxon>
        <taxon>Heteroptera</taxon>
        <taxon>Panheteroptera</taxon>
        <taxon>Cimicomorpha</taxon>
        <taxon>Miridae</taxon>
        <taxon>Mirini</taxon>
        <taxon>Apolygus</taxon>
    </lineage>
</organism>
<feature type="chain" id="PRO_5043400198" description="Gamma-interferon inducible lysosomal thiol reductase" evidence="7">
    <location>
        <begin position="22"/>
        <end position="265"/>
    </location>
</feature>
<keyword evidence="5" id="KW-0325">Glycoprotein</keyword>
<dbReference type="GO" id="GO:0005576">
    <property type="term" value="C:extracellular region"/>
    <property type="evidence" value="ECO:0007669"/>
    <property type="project" value="UniProtKB-SubCell"/>
</dbReference>
<proteinExistence type="inferred from homology"/>
<keyword evidence="4 7" id="KW-0732">Signal</keyword>
<accession>A0A6A4KH02</accession>
<evidence type="ECO:0000256" key="6">
    <source>
        <dbReference type="SAM" id="MobiDB-lite"/>
    </source>
</evidence>
<evidence type="ECO:0000256" key="5">
    <source>
        <dbReference type="ARBA" id="ARBA00023180"/>
    </source>
</evidence>
<reference evidence="8" key="1">
    <citation type="journal article" date="2021" name="Mol. Ecol. Resour.">
        <title>Apolygus lucorum genome provides insights into omnivorousness and mesophyll feeding.</title>
        <authorList>
            <person name="Liu Y."/>
            <person name="Liu H."/>
            <person name="Wang H."/>
            <person name="Huang T."/>
            <person name="Liu B."/>
            <person name="Yang B."/>
            <person name="Yin L."/>
            <person name="Li B."/>
            <person name="Zhang Y."/>
            <person name="Zhang S."/>
            <person name="Jiang F."/>
            <person name="Zhang X."/>
            <person name="Ren Y."/>
            <person name="Wang B."/>
            <person name="Wang S."/>
            <person name="Lu Y."/>
            <person name="Wu K."/>
            <person name="Fan W."/>
            <person name="Wang G."/>
        </authorList>
    </citation>
    <scope>NUCLEOTIDE SEQUENCE</scope>
    <source>
        <strain evidence="8">12Hb</strain>
    </source>
</reference>
<gene>
    <name evidence="8" type="ORF">GE061_000638</name>
</gene>
<evidence type="ECO:0000256" key="3">
    <source>
        <dbReference type="ARBA" id="ARBA00022525"/>
    </source>
</evidence>
<dbReference type="Pfam" id="PF03227">
    <property type="entry name" value="GILT"/>
    <property type="match status" value="1"/>
</dbReference>
<evidence type="ECO:0000313" key="9">
    <source>
        <dbReference type="Proteomes" id="UP000466442"/>
    </source>
</evidence>
<dbReference type="EMBL" id="WIXP02000001">
    <property type="protein sequence ID" value="KAF6216298.1"/>
    <property type="molecule type" value="Genomic_DNA"/>
</dbReference>
<dbReference type="OrthoDB" id="958254at2759"/>
<comment type="similarity">
    <text evidence="2">Belongs to the GILT family.</text>
</comment>
<evidence type="ECO:0000256" key="2">
    <source>
        <dbReference type="ARBA" id="ARBA00005679"/>
    </source>
</evidence>
<dbReference type="Proteomes" id="UP000466442">
    <property type="component" value="Linkage Group LG1"/>
</dbReference>
<comment type="caution">
    <text evidence="8">The sequence shown here is derived from an EMBL/GenBank/DDBJ whole genome shotgun (WGS) entry which is preliminary data.</text>
</comment>
<protein>
    <recommendedName>
        <fullName evidence="10">Gamma-interferon inducible lysosomal thiol reductase</fullName>
    </recommendedName>
</protein>
<dbReference type="PANTHER" id="PTHR13234:SF8">
    <property type="entry name" value="GAMMA-INTERFERON-INDUCIBLE LYSOSOMAL THIOL REDUCTASE"/>
    <property type="match status" value="1"/>
</dbReference>
<dbReference type="InterPro" id="IPR004911">
    <property type="entry name" value="Interferon-induced_GILT"/>
</dbReference>
<sequence>MKRMNFLIALSVSIAAYCVKANELADGSDEGDSRADGWIVNGEVSWDDASGSFDLDFVMRSAPNIYKTITLDVYYESMCPYSRRFVTNQLAPASSKLKDYVHVNFVPYGNAIMKMNEDGETEVRCQHGINECVGNKIHACAIERLQSNQQKVGFVSCVMQSPDPKIGGLNCSEPFGLSWEDLEFCAANAEGDALHQYYGQNTMNLNPPNKGVPTTAVNKNRGTDDDQRQMKENLFLMLCQKLWEMSIRPKECGSNGRNRRMWFFA</sequence>
<feature type="region of interest" description="Disordered" evidence="6">
    <location>
        <begin position="204"/>
        <end position="226"/>
    </location>
</feature>
<comment type="subcellular location">
    <subcellularLocation>
        <location evidence="1">Secreted</location>
    </subcellularLocation>
</comment>
<evidence type="ECO:0008006" key="10">
    <source>
        <dbReference type="Google" id="ProtNLM"/>
    </source>
</evidence>
<evidence type="ECO:0000256" key="7">
    <source>
        <dbReference type="SAM" id="SignalP"/>
    </source>
</evidence>
<name>A0A6A4KH02_APOLU</name>
<evidence type="ECO:0000313" key="8">
    <source>
        <dbReference type="EMBL" id="KAF6216298.1"/>
    </source>
</evidence>
<dbReference type="AlphaFoldDB" id="A0A6A4KH02"/>
<feature type="signal peptide" evidence="7">
    <location>
        <begin position="1"/>
        <end position="21"/>
    </location>
</feature>